<proteinExistence type="predicted"/>
<comment type="caution">
    <text evidence="1">The sequence shown here is derived from an EMBL/GenBank/DDBJ whole genome shotgun (WGS) entry which is preliminary data.</text>
</comment>
<accession>A0ABU9HLD7</accession>
<dbReference type="RefSeq" id="WP_341700175.1">
    <property type="nucleotide sequence ID" value="NZ_JBBYHU010000012.1"/>
</dbReference>
<evidence type="ECO:0008006" key="3">
    <source>
        <dbReference type="Google" id="ProtNLM"/>
    </source>
</evidence>
<sequence>MKNKLLFLVFITVFFSSSFTKSGELSAHIDKYIFLKGKVAERTIIIKIKCYDESTVRYLNYYFEEDKKDHYLEGNLVGNAWQYTTIDQETTERNLVIREETDGSWKGYWREGSNKKINLILYPLTVNPDLKYYNYSQNKALDPYDANKIAIVELEKTKTEKIAKHLVFDWYTEKESGISLFRLQSENNKINLDSINTALEVLQLSYIHNYYHFNPNVQSSTIHTDVLCANESLISFRIVFNTIFKTQDPLKSQQFFTLDLHSGQQIDLESLLWFDGTNPKPKKNDVYGTYQYRKKIFAPKIFSILSQLYPQQMQSSDCNLNKEDTWAIPNFALTKKGILLSFSQSTLCNFLDWALIPYDQLKPYLQKKYTLN</sequence>
<evidence type="ECO:0000313" key="1">
    <source>
        <dbReference type="EMBL" id="MEL1240948.1"/>
    </source>
</evidence>
<dbReference type="Proteomes" id="UP001398556">
    <property type="component" value="Unassembled WGS sequence"/>
</dbReference>
<evidence type="ECO:0000313" key="2">
    <source>
        <dbReference type="Proteomes" id="UP001398556"/>
    </source>
</evidence>
<gene>
    <name evidence="1" type="ORF">AAEO59_07815</name>
</gene>
<keyword evidence="2" id="KW-1185">Reference proteome</keyword>
<protein>
    <recommendedName>
        <fullName evidence="3">DUF3298 domain-containing protein</fullName>
    </recommendedName>
</protein>
<organism evidence="1 2">
    <name type="scientific">Flavobacterium flavipallidum</name>
    <dbReference type="NCBI Taxonomy" id="3139140"/>
    <lineage>
        <taxon>Bacteria</taxon>
        <taxon>Pseudomonadati</taxon>
        <taxon>Bacteroidota</taxon>
        <taxon>Flavobacteriia</taxon>
        <taxon>Flavobacteriales</taxon>
        <taxon>Flavobacteriaceae</taxon>
        <taxon>Flavobacterium</taxon>
    </lineage>
</organism>
<reference evidence="1 2" key="1">
    <citation type="submission" date="2024-04" db="EMBL/GenBank/DDBJ databases">
        <title>Flavobacterium sp. DGU99 16S ribosomal RNA gene Genome sequencing and assembly.</title>
        <authorList>
            <person name="Park S."/>
        </authorList>
    </citation>
    <scope>NUCLEOTIDE SEQUENCE [LARGE SCALE GENOMIC DNA]</scope>
    <source>
        <strain evidence="1 2">DGU99</strain>
    </source>
</reference>
<name>A0ABU9HLD7_9FLAO</name>
<dbReference type="EMBL" id="JBBYHU010000012">
    <property type="protein sequence ID" value="MEL1240948.1"/>
    <property type="molecule type" value="Genomic_DNA"/>
</dbReference>